<organism evidence="2 3">
    <name type="scientific">Lasiodiplodia theobromae</name>
    <dbReference type="NCBI Taxonomy" id="45133"/>
    <lineage>
        <taxon>Eukaryota</taxon>
        <taxon>Fungi</taxon>
        <taxon>Dikarya</taxon>
        <taxon>Ascomycota</taxon>
        <taxon>Pezizomycotina</taxon>
        <taxon>Dothideomycetes</taxon>
        <taxon>Dothideomycetes incertae sedis</taxon>
        <taxon>Botryosphaeriales</taxon>
        <taxon>Botryosphaeriaceae</taxon>
        <taxon>Lasiodiplodia</taxon>
    </lineage>
</organism>
<keyword evidence="3" id="KW-1185">Reference proteome</keyword>
<feature type="region of interest" description="Disordered" evidence="1">
    <location>
        <begin position="32"/>
        <end position="51"/>
    </location>
</feature>
<dbReference type="AlphaFoldDB" id="A0A5N5D3N9"/>
<name>A0A5N5D3N9_9PEZI</name>
<comment type="caution">
    <text evidence="2">The sequence shown here is derived from an EMBL/GenBank/DDBJ whole genome shotgun (WGS) entry which is preliminary data.</text>
</comment>
<evidence type="ECO:0000313" key="2">
    <source>
        <dbReference type="EMBL" id="KAB2572290.1"/>
    </source>
</evidence>
<gene>
    <name evidence="2" type="ORF">DBV05_g9013</name>
</gene>
<sequence>MNNQPNDPPFGNLHGHVDATDWPPFDMDYAFSADPGLTSGLGGEDPDDATTVRASNVGAAQAAFAMNPDTTLQPPSASLPWAGAIDATEDMPGYGEQQPPGILPTESFAVDTWQPAYGHAQRPDYPGDFGDPWSWVGADFTGRIQQQDAIPRLERSMQSDPAAYHPEQWVAAPPHLGSSAVELGPFW</sequence>
<reference evidence="2 3" key="1">
    <citation type="journal article" date="2019" name="Sci. Rep.">
        <title>A multi-omics analysis of the grapevine pathogen Lasiodiplodia theobromae reveals that temperature affects the expression of virulence- and pathogenicity-related genes.</title>
        <authorList>
            <person name="Felix C."/>
            <person name="Meneses R."/>
            <person name="Goncalves M.F.M."/>
            <person name="Tilleman L."/>
            <person name="Duarte A.S."/>
            <person name="Jorrin-Novo J.V."/>
            <person name="Van de Peer Y."/>
            <person name="Deforce D."/>
            <person name="Van Nieuwerburgh F."/>
            <person name="Esteves A.C."/>
            <person name="Alves A."/>
        </authorList>
    </citation>
    <scope>NUCLEOTIDE SEQUENCE [LARGE SCALE GENOMIC DNA]</scope>
    <source>
        <strain evidence="2 3">LA-SOL3</strain>
    </source>
</reference>
<proteinExistence type="predicted"/>
<protein>
    <submittedName>
        <fullName evidence="2">Uncharacterized protein</fullName>
    </submittedName>
</protein>
<dbReference type="Proteomes" id="UP000325902">
    <property type="component" value="Unassembled WGS sequence"/>
</dbReference>
<dbReference type="EMBL" id="VCHE01000081">
    <property type="protein sequence ID" value="KAB2572290.1"/>
    <property type="molecule type" value="Genomic_DNA"/>
</dbReference>
<accession>A0A5N5D3N9</accession>
<evidence type="ECO:0000256" key="1">
    <source>
        <dbReference type="SAM" id="MobiDB-lite"/>
    </source>
</evidence>
<evidence type="ECO:0000313" key="3">
    <source>
        <dbReference type="Proteomes" id="UP000325902"/>
    </source>
</evidence>